<gene>
    <name evidence="1" type="ORF">OED52_13835</name>
</gene>
<sequence>MRTAVYLAGVSTMCLAGWLTITAWACDHAGQALIHIGDTK</sequence>
<evidence type="ECO:0000313" key="1">
    <source>
        <dbReference type="EMBL" id="UYP17753.1"/>
    </source>
</evidence>
<protein>
    <submittedName>
        <fullName evidence="1">Uncharacterized protein</fullName>
    </submittedName>
</protein>
<reference evidence="1" key="1">
    <citation type="submission" date="2022-10" db="EMBL/GenBank/DDBJ databases">
        <title>Rhodococcus ferula Z13 complete genome.</title>
        <authorList>
            <person name="Long X."/>
            <person name="Zang M."/>
        </authorList>
    </citation>
    <scope>NUCLEOTIDE SEQUENCE</scope>
    <source>
        <strain evidence="1">Z13</strain>
    </source>
</reference>
<dbReference type="Proteomes" id="UP001156484">
    <property type="component" value="Chromosome"/>
</dbReference>
<keyword evidence="2" id="KW-1185">Reference proteome</keyword>
<name>A0ACD4DCG8_9NOCA</name>
<accession>A0ACD4DCG8</accession>
<organism evidence="1 2">
    <name type="scientific">Rhodococcus sacchari</name>
    <dbReference type="NCBI Taxonomy" id="2962047"/>
    <lineage>
        <taxon>Bacteria</taxon>
        <taxon>Bacillati</taxon>
        <taxon>Actinomycetota</taxon>
        <taxon>Actinomycetes</taxon>
        <taxon>Mycobacteriales</taxon>
        <taxon>Nocardiaceae</taxon>
        <taxon>Rhodococcus</taxon>
    </lineage>
</organism>
<dbReference type="EMBL" id="CP107551">
    <property type="protein sequence ID" value="UYP17753.1"/>
    <property type="molecule type" value="Genomic_DNA"/>
</dbReference>
<proteinExistence type="predicted"/>
<evidence type="ECO:0000313" key="2">
    <source>
        <dbReference type="Proteomes" id="UP001156484"/>
    </source>
</evidence>